<keyword evidence="3" id="KW-1185">Reference proteome</keyword>
<gene>
    <name evidence="2" type="ORF">KS2013_1451</name>
</gene>
<dbReference type="RefSeq" id="WP_068991911.1">
    <property type="nucleotide sequence ID" value="NZ_CP012418.1"/>
</dbReference>
<reference evidence="3" key="1">
    <citation type="submission" date="2015-08" db="EMBL/GenBank/DDBJ databases">
        <authorList>
            <person name="Kim K.M."/>
        </authorList>
    </citation>
    <scope>NUCLEOTIDE SEQUENCE [LARGE SCALE GENOMIC DNA]</scope>
    <source>
        <strain evidence="3">KCTC 23892</strain>
    </source>
</reference>
<evidence type="ECO:0000313" key="2">
    <source>
        <dbReference type="EMBL" id="AOE50163.1"/>
    </source>
</evidence>
<dbReference type="GO" id="GO:0047464">
    <property type="term" value="F:heparosan-N-sulfate-glucuronate 5-epimerase activity"/>
    <property type="evidence" value="ECO:0007669"/>
    <property type="project" value="InterPro"/>
</dbReference>
<dbReference type="OrthoDB" id="7888928at2"/>
<dbReference type="STRING" id="1144748.KS2013_1451"/>
<dbReference type="AlphaFoldDB" id="A0A1B3BBJ7"/>
<accession>A0A1B3BBJ7</accession>
<organism evidence="2 3">
    <name type="scientific">Kangiella sediminilitoris</name>
    <dbReference type="NCBI Taxonomy" id="1144748"/>
    <lineage>
        <taxon>Bacteria</taxon>
        <taxon>Pseudomonadati</taxon>
        <taxon>Pseudomonadota</taxon>
        <taxon>Gammaproteobacteria</taxon>
        <taxon>Kangiellales</taxon>
        <taxon>Kangiellaceae</taxon>
        <taxon>Kangiella</taxon>
    </lineage>
</organism>
<dbReference type="GO" id="GO:0015012">
    <property type="term" value="P:heparan sulfate proteoglycan biosynthetic process"/>
    <property type="evidence" value="ECO:0007669"/>
    <property type="project" value="InterPro"/>
</dbReference>
<dbReference type="InterPro" id="IPR039721">
    <property type="entry name" value="C5-epimerase"/>
</dbReference>
<dbReference type="KEGG" id="ksd:KS2013_1451"/>
<sequence>MKKTIIKRVFLFAILLFFSYTVIRSLYLYNQDNVYPIDFNPDKYYLDYGYFKEEAAFSLDSNNVTYVDYAKIKSFSAETGISYNPISIGLMGMKYYKKHISEHNPKAKRIFLAHADWFVSNIDNGFWYLTHKKEIYGERLTGRWPSALAQGNGISVLVRAYLLTGSQKYRDVANDALKPFLLTVENGGITSEFEYGKAYEEYPTENPKQVLNGMISSLWGLYDLHYYFDNAEAKDLFDSGIKFLERNMSRYNAGYWTRYSLETPKLSNRYLVVSPWYQKLHAVQLKSLCDITQSKVICLHAEEVKEQESSGYFNFVIYPLYTTYEIMTKLRTLYLKFF</sequence>
<evidence type="ECO:0000313" key="3">
    <source>
        <dbReference type="Proteomes" id="UP000094147"/>
    </source>
</evidence>
<dbReference type="Pfam" id="PF06662">
    <property type="entry name" value="C5-epim_C"/>
    <property type="match status" value="1"/>
</dbReference>
<dbReference type="GO" id="GO:0005975">
    <property type="term" value="P:carbohydrate metabolic process"/>
    <property type="evidence" value="ECO:0007669"/>
    <property type="project" value="InterPro"/>
</dbReference>
<dbReference type="EMBL" id="CP012418">
    <property type="protein sequence ID" value="AOE50163.1"/>
    <property type="molecule type" value="Genomic_DNA"/>
</dbReference>
<dbReference type="PANTHER" id="PTHR13174:SF3">
    <property type="entry name" value="D-GLUCURONYL C5-EPIMERASE"/>
    <property type="match status" value="1"/>
</dbReference>
<dbReference type="Proteomes" id="UP000094147">
    <property type="component" value="Chromosome"/>
</dbReference>
<dbReference type="PANTHER" id="PTHR13174">
    <property type="entry name" value="D-GLUCURONYL C5-EPIMERASE"/>
    <property type="match status" value="1"/>
</dbReference>
<feature type="domain" description="D-glucuronyl C5-epimerase C-terminal" evidence="1">
    <location>
        <begin position="124"/>
        <end position="297"/>
    </location>
</feature>
<dbReference type="InterPro" id="IPR008928">
    <property type="entry name" value="6-hairpin_glycosidase_sf"/>
</dbReference>
<name>A0A1B3BBJ7_9GAMM</name>
<evidence type="ECO:0000259" key="1">
    <source>
        <dbReference type="Pfam" id="PF06662"/>
    </source>
</evidence>
<dbReference type="SUPFAM" id="SSF48208">
    <property type="entry name" value="Six-hairpin glycosidases"/>
    <property type="match status" value="1"/>
</dbReference>
<dbReference type="InterPro" id="IPR010598">
    <property type="entry name" value="C5-epim_C"/>
</dbReference>
<protein>
    <recommendedName>
        <fullName evidence="1">D-glucuronyl C5-epimerase C-terminal domain-containing protein</fullName>
    </recommendedName>
</protein>
<proteinExistence type="predicted"/>